<dbReference type="RefSeq" id="WP_130538706.1">
    <property type="nucleotide sequence ID" value="NZ_CP042431.1"/>
</dbReference>
<dbReference type="Gene3D" id="2.170.130.10">
    <property type="entry name" value="TonB-dependent receptor, plug domain"/>
    <property type="match status" value="1"/>
</dbReference>
<evidence type="ECO:0000256" key="9">
    <source>
        <dbReference type="ARBA" id="ARBA00023237"/>
    </source>
</evidence>
<keyword evidence="9" id="KW-0998">Cell outer membrane</keyword>
<dbReference type="InterPro" id="IPR036942">
    <property type="entry name" value="Beta-barrel_TonB_sf"/>
</dbReference>
<dbReference type="InterPro" id="IPR008969">
    <property type="entry name" value="CarboxyPept-like_regulatory"/>
</dbReference>
<dbReference type="PANTHER" id="PTHR30069">
    <property type="entry name" value="TONB-DEPENDENT OUTER MEMBRANE RECEPTOR"/>
    <property type="match status" value="1"/>
</dbReference>
<dbReference type="GO" id="GO:0015344">
    <property type="term" value="F:siderophore uptake transmembrane transporter activity"/>
    <property type="evidence" value="ECO:0007669"/>
    <property type="project" value="TreeGrafter"/>
</dbReference>
<evidence type="ECO:0000259" key="12">
    <source>
        <dbReference type="Pfam" id="PF07715"/>
    </source>
</evidence>
<dbReference type="SUPFAM" id="SSF56935">
    <property type="entry name" value="Porins"/>
    <property type="match status" value="1"/>
</dbReference>
<keyword evidence="6 10" id="KW-0798">TonB box</keyword>
<evidence type="ECO:0000256" key="5">
    <source>
        <dbReference type="ARBA" id="ARBA00022729"/>
    </source>
</evidence>
<name>A0A4Q7N0V0_9BACT</name>
<protein>
    <submittedName>
        <fullName evidence="13">Outer membrane receptor protein involved in Fe transport</fullName>
    </submittedName>
</protein>
<comment type="caution">
    <text evidence="13">The sequence shown here is derived from an EMBL/GenBank/DDBJ whole genome shotgun (WGS) entry which is preliminary data.</text>
</comment>
<keyword evidence="8 13" id="KW-0675">Receptor</keyword>
<evidence type="ECO:0000313" key="14">
    <source>
        <dbReference type="Proteomes" id="UP000293874"/>
    </source>
</evidence>
<dbReference type="PANTHER" id="PTHR30069:SF29">
    <property type="entry name" value="HEMOGLOBIN AND HEMOGLOBIN-HAPTOGLOBIN-BINDING PROTEIN 1-RELATED"/>
    <property type="match status" value="1"/>
</dbReference>
<dbReference type="GO" id="GO:0044718">
    <property type="term" value="P:siderophore transmembrane transport"/>
    <property type="evidence" value="ECO:0007669"/>
    <property type="project" value="TreeGrafter"/>
</dbReference>
<keyword evidence="14" id="KW-1185">Reference proteome</keyword>
<feature type="domain" description="TonB-dependent receptor plug" evidence="12">
    <location>
        <begin position="122"/>
        <end position="221"/>
    </location>
</feature>
<dbReference type="EMBL" id="SGXA01000001">
    <property type="protein sequence ID" value="RZS74229.1"/>
    <property type="molecule type" value="Genomic_DNA"/>
</dbReference>
<reference evidence="13 14" key="1">
    <citation type="submission" date="2019-02" db="EMBL/GenBank/DDBJ databases">
        <title>Genomic Encyclopedia of Type Strains, Phase IV (KMG-IV): sequencing the most valuable type-strain genomes for metagenomic binning, comparative biology and taxonomic classification.</title>
        <authorList>
            <person name="Goeker M."/>
        </authorList>
    </citation>
    <scope>NUCLEOTIDE SEQUENCE [LARGE SCALE GENOMIC DNA]</scope>
    <source>
        <strain evidence="13 14">DSM 18116</strain>
    </source>
</reference>
<comment type="similarity">
    <text evidence="10">Belongs to the TonB-dependent receptor family.</text>
</comment>
<comment type="subcellular location">
    <subcellularLocation>
        <location evidence="1">Cell outer membrane</location>
        <topology evidence="1">Multi-pass membrane protein</topology>
    </subcellularLocation>
</comment>
<evidence type="ECO:0000256" key="1">
    <source>
        <dbReference type="ARBA" id="ARBA00004571"/>
    </source>
</evidence>
<dbReference type="GO" id="GO:0009279">
    <property type="term" value="C:cell outer membrane"/>
    <property type="evidence" value="ECO:0007669"/>
    <property type="project" value="UniProtKB-SubCell"/>
</dbReference>
<gene>
    <name evidence="13" type="ORF">EV199_0073</name>
</gene>
<dbReference type="InterPro" id="IPR012910">
    <property type="entry name" value="Plug_dom"/>
</dbReference>
<dbReference type="SUPFAM" id="SSF49464">
    <property type="entry name" value="Carboxypeptidase regulatory domain-like"/>
    <property type="match status" value="1"/>
</dbReference>
<dbReference type="InterPro" id="IPR000531">
    <property type="entry name" value="Beta-barrel_TonB"/>
</dbReference>
<keyword evidence="2" id="KW-0813">Transport</keyword>
<feature type="domain" description="TonB-dependent receptor-like beta-barrel" evidence="11">
    <location>
        <begin position="283"/>
        <end position="755"/>
    </location>
</feature>
<proteinExistence type="inferred from homology"/>
<dbReference type="AlphaFoldDB" id="A0A4Q7N0V0"/>
<dbReference type="OrthoDB" id="9803050at2"/>
<dbReference type="Pfam" id="PF07715">
    <property type="entry name" value="Plug"/>
    <property type="match status" value="1"/>
</dbReference>
<keyword evidence="3" id="KW-1134">Transmembrane beta strand</keyword>
<dbReference type="Proteomes" id="UP000293874">
    <property type="component" value="Unassembled WGS sequence"/>
</dbReference>
<keyword evidence="4" id="KW-0812">Transmembrane</keyword>
<evidence type="ECO:0000313" key="13">
    <source>
        <dbReference type="EMBL" id="RZS74229.1"/>
    </source>
</evidence>
<accession>A0A4Q7N0V0</accession>
<keyword evidence="5" id="KW-0732">Signal</keyword>
<evidence type="ECO:0000256" key="2">
    <source>
        <dbReference type="ARBA" id="ARBA00022448"/>
    </source>
</evidence>
<dbReference type="Pfam" id="PF00593">
    <property type="entry name" value="TonB_dep_Rec_b-barrel"/>
    <property type="match status" value="1"/>
</dbReference>
<evidence type="ECO:0000256" key="3">
    <source>
        <dbReference type="ARBA" id="ARBA00022452"/>
    </source>
</evidence>
<dbReference type="InterPro" id="IPR039426">
    <property type="entry name" value="TonB-dep_rcpt-like"/>
</dbReference>
<evidence type="ECO:0000256" key="10">
    <source>
        <dbReference type="RuleBase" id="RU003357"/>
    </source>
</evidence>
<dbReference type="InterPro" id="IPR037066">
    <property type="entry name" value="Plug_dom_sf"/>
</dbReference>
<dbReference type="Gene3D" id="2.40.170.20">
    <property type="entry name" value="TonB-dependent receptor, beta-barrel domain"/>
    <property type="match status" value="1"/>
</dbReference>
<evidence type="ECO:0000256" key="6">
    <source>
        <dbReference type="ARBA" id="ARBA00023077"/>
    </source>
</evidence>
<keyword evidence="7 10" id="KW-0472">Membrane</keyword>
<sequence>MILAPRSVIKHSVLMALFLMLGPLFAYAQEHRLTLIVHDSLDLPVSNASVRVNGRTTPADSLGRISLRLPSGKFKISVTAIGYIDTVFSLSLMEDLEFRLALRFTQQALQAVVVSGSRSLQRNQMSVHTLDMAQIQKLPVILGEVDPMKTITLLPGVKSGGDASSGIYVRGGGPDQNLVLLDGIPVYNPNHLLGFFSVFNGDAVKNIEVIKGGMPAEYGGRLSSVIAVNSKDGNRDTLKASGGIGLISSRLSLEGPVIKKRSAFNISFRRTYIDQVAKLIAPDSIGRNGYFFYDVNARADFQLNRNNGLYLTFYTGKDKFNFVDDDDDGPAREFNANWGNTIAGLTWKQQLNNQWKQELAVVRNDFNLSSRIAFGSNSIILSSGLTDYQLKNDWSYTPQPWMRWKAGWQYVWHSFRPGAGESNQGVQEFRSHISDQQAREAAAYLSADIDVSTDFNIIAGLRYSYFNQVGPTERVLYDPEGAPTGETESYKKGESIVRYHYPEPRISLLYKLNTSANFKLSYTRTYQYLHLATTSAATFPSDLWIPSSRLIKPGIADQVAAGFFKGFAEGKYEMSVEAYYKTLKNQIEFKPGARLLLNQNIEGEMIFGEGKAYGIEVFFQKKTGRLNGWIGYTLSRSERTFPDMNEGKAFPYRYDRTHDISVVANYQLSKKWHASAVFVYGTGNALTMPTGRFVYSIGYDGRENQPVFTNINQYDKINDYRMPAYHRMDLAFTYTRKPDTQRRYKSSWVFGLYNLYNRENPYFIYIDADEEDRTIKGKKVFLFPVIPGITWNFKF</sequence>
<organism evidence="13 14">
    <name type="scientific">Pseudobacter ginsenosidimutans</name>
    <dbReference type="NCBI Taxonomy" id="661488"/>
    <lineage>
        <taxon>Bacteria</taxon>
        <taxon>Pseudomonadati</taxon>
        <taxon>Bacteroidota</taxon>
        <taxon>Chitinophagia</taxon>
        <taxon>Chitinophagales</taxon>
        <taxon>Chitinophagaceae</taxon>
        <taxon>Pseudobacter</taxon>
    </lineage>
</organism>
<evidence type="ECO:0000256" key="7">
    <source>
        <dbReference type="ARBA" id="ARBA00023136"/>
    </source>
</evidence>
<evidence type="ECO:0000259" key="11">
    <source>
        <dbReference type="Pfam" id="PF00593"/>
    </source>
</evidence>
<evidence type="ECO:0000256" key="8">
    <source>
        <dbReference type="ARBA" id="ARBA00023170"/>
    </source>
</evidence>
<evidence type="ECO:0000256" key="4">
    <source>
        <dbReference type="ARBA" id="ARBA00022692"/>
    </source>
</evidence>